<accession>A0A4P7XHU2</accession>
<dbReference type="RefSeq" id="WP_136549303.1">
    <property type="nucleotide sequence ID" value="NZ_CP031093.1"/>
</dbReference>
<dbReference type="InterPro" id="IPR009912">
    <property type="entry name" value="DUF1451"/>
</dbReference>
<dbReference type="Proteomes" id="UP000298049">
    <property type="component" value="Chromosome"/>
</dbReference>
<gene>
    <name evidence="1" type="ORF">soil367_12005</name>
</gene>
<organism evidence="1 2">
    <name type="scientific">Hydrocarboniclastica marina</name>
    <dbReference type="NCBI Taxonomy" id="2259620"/>
    <lineage>
        <taxon>Bacteria</taxon>
        <taxon>Pseudomonadati</taxon>
        <taxon>Pseudomonadota</taxon>
        <taxon>Gammaproteobacteria</taxon>
        <taxon>Alteromonadales</taxon>
        <taxon>Alteromonadaceae</taxon>
        <taxon>Hydrocarboniclastica</taxon>
    </lineage>
</organism>
<dbReference type="EMBL" id="CP031093">
    <property type="protein sequence ID" value="QCF26596.1"/>
    <property type="molecule type" value="Genomic_DNA"/>
</dbReference>
<keyword evidence="2" id="KW-1185">Reference proteome</keyword>
<dbReference type="OrthoDB" id="3174978at2"/>
<proteinExistence type="predicted"/>
<reference evidence="1 2" key="1">
    <citation type="submission" date="2018-07" db="EMBL/GenBank/DDBJ databases">
        <title>Marsedoiliclastica nanhaica gen. nov. sp. nov., a novel marine hydrocarbonoclastic bacterium isolated from an in-situ enriched hydrocarbon-degrading consortium in deep-sea sediment.</title>
        <authorList>
            <person name="Dong C."/>
            <person name="Ma T."/>
            <person name="Liu R."/>
            <person name="Shao Z."/>
        </authorList>
    </citation>
    <scope>NUCLEOTIDE SEQUENCE [LARGE SCALE GENOMIC DNA]</scope>
    <source>
        <strain evidence="2">soil36-7</strain>
    </source>
</reference>
<sequence>MDNQERKNLRPEAVQAYDRMLGRIERRLADTENRTWDGLKTEIDEAVEFEEGIERLSKDEASLLGAYLRRDLGHLVQFVNETGEGVGDWLRLDLSLVEHQLLELLLSIADKTQVDSLELEQRISHSPGQYMSGEIATAGVLRCLECEHTLCLTETTHLEPCHHCESHYFERVTGRWPATPEIEDVQ</sequence>
<dbReference type="Pfam" id="PF07295">
    <property type="entry name" value="DUF1451"/>
    <property type="match status" value="1"/>
</dbReference>
<evidence type="ECO:0000313" key="2">
    <source>
        <dbReference type="Proteomes" id="UP000298049"/>
    </source>
</evidence>
<dbReference type="KEGG" id="hmi:soil367_12005"/>
<protein>
    <submittedName>
        <fullName evidence="1">Metalloendopeptidase</fullName>
    </submittedName>
</protein>
<dbReference type="AlphaFoldDB" id="A0A4P7XHU2"/>
<evidence type="ECO:0000313" key="1">
    <source>
        <dbReference type="EMBL" id="QCF26596.1"/>
    </source>
</evidence>
<name>A0A4P7XHU2_9ALTE</name>